<evidence type="ECO:0000313" key="20">
    <source>
        <dbReference type="Proteomes" id="UP000076842"/>
    </source>
</evidence>
<dbReference type="Pfam" id="PF10183">
    <property type="entry name" value="ESSS"/>
    <property type="match status" value="1"/>
</dbReference>
<dbReference type="GO" id="GO:0005743">
    <property type="term" value="C:mitochondrial inner membrane"/>
    <property type="evidence" value="ECO:0007669"/>
    <property type="project" value="UniProtKB-SubCell"/>
</dbReference>
<dbReference type="PANTHER" id="PTHR40637:SF1">
    <property type="entry name" value="ESSS SUBUNIT OF NADH:UBIQUINONE OXIDOREDUCTASE (COMPLEX I) PROTEIN"/>
    <property type="match status" value="1"/>
</dbReference>
<evidence type="ECO:0000256" key="6">
    <source>
        <dbReference type="ARBA" id="ARBA00022660"/>
    </source>
</evidence>
<dbReference type="InParanoid" id="A0A165DBC7"/>
<dbReference type="STRING" id="1353952.A0A165DBC7"/>
<evidence type="ECO:0000313" key="19">
    <source>
        <dbReference type="EMBL" id="KZT52442.1"/>
    </source>
</evidence>
<evidence type="ECO:0000256" key="4">
    <source>
        <dbReference type="ARBA" id="ARBA00018632"/>
    </source>
</evidence>
<keyword evidence="6" id="KW-0679">Respiratory chain</keyword>
<evidence type="ECO:0000256" key="9">
    <source>
        <dbReference type="ARBA" id="ARBA00022946"/>
    </source>
</evidence>
<comment type="subunit">
    <text evidence="16">Complex I is composed of 45 different subunits. Interacts with BCAP31.</text>
</comment>
<evidence type="ECO:0000256" key="7">
    <source>
        <dbReference type="ARBA" id="ARBA00022692"/>
    </source>
</evidence>
<proteinExistence type="inferred from homology"/>
<keyword evidence="11 18" id="KW-1133">Transmembrane helix</keyword>
<accession>A0A165DBC7</accession>
<dbReference type="PANTHER" id="PTHR40637">
    <property type="entry name" value="ESSS SUBUNIT OF NADH:UBIQUINONE OXIDOREDUCTASE (COMPLEX I) PROTEIN"/>
    <property type="match status" value="1"/>
</dbReference>
<comment type="function">
    <text evidence="1">Accessory subunit of the mitochondrial membrane respiratory chain NADH dehydrogenase (Complex I), that is believed not to be involved in catalysis. Complex I functions in the transfer of electrons from NADH to the respiratory chain. The immediate electron acceptor for the enzyme is believed to be ubiquinone.</text>
</comment>
<evidence type="ECO:0000256" key="1">
    <source>
        <dbReference type="ARBA" id="ARBA00003195"/>
    </source>
</evidence>
<evidence type="ECO:0000256" key="18">
    <source>
        <dbReference type="SAM" id="Phobius"/>
    </source>
</evidence>
<evidence type="ECO:0000256" key="8">
    <source>
        <dbReference type="ARBA" id="ARBA00022792"/>
    </source>
</evidence>
<dbReference type="InterPro" id="IPR019329">
    <property type="entry name" value="NADH_UbQ_OxRdtase_ESSS_su"/>
</dbReference>
<keyword evidence="12" id="KW-0496">Mitochondrion</keyword>
<comment type="similarity">
    <text evidence="3">Belongs to the complex I NDUFB11 subunit family.</text>
</comment>
<dbReference type="OrthoDB" id="2147978at2759"/>
<feature type="transmembrane region" description="Helical" evidence="18">
    <location>
        <begin position="36"/>
        <end position="55"/>
    </location>
</feature>
<feature type="non-terminal residue" evidence="19">
    <location>
        <position position="85"/>
    </location>
</feature>
<keyword evidence="9" id="KW-0809">Transit peptide</keyword>
<feature type="non-terminal residue" evidence="19">
    <location>
        <position position="1"/>
    </location>
</feature>
<dbReference type="EMBL" id="KV424066">
    <property type="protein sequence ID" value="KZT52442.1"/>
    <property type="molecule type" value="Genomic_DNA"/>
</dbReference>
<evidence type="ECO:0000256" key="17">
    <source>
        <dbReference type="SAM" id="MobiDB-lite"/>
    </source>
</evidence>
<keyword evidence="5" id="KW-0813">Transport</keyword>
<evidence type="ECO:0000256" key="13">
    <source>
        <dbReference type="ARBA" id="ARBA00023136"/>
    </source>
</evidence>
<dbReference type="AlphaFoldDB" id="A0A165DBC7"/>
<keyword evidence="20" id="KW-1185">Reference proteome</keyword>
<evidence type="ECO:0000256" key="12">
    <source>
        <dbReference type="ARBA" id="ARBA00023128"/>
    </source>
</evidence>
<evidence type="ECO:0000256" key="14">
    <source>
        <dbReference type="ARBA" id="ARBA00030753"/>
    </source>
</evidence>
<keyword evidence="8" id="KW-0999">Mitochondrion inner membrane</keyword>
<evidence type="ECO:0000256" key="16">
    <source>
        <dbReference type="ARBA" id="ARBA00046528"/>
    </source>
</evidence>
<keyword evidence="13 18" id="KW-0472">Membrane</keyword>
<protein>
    <recommendedName>
        <fullName evidence="4">NADH dehydrogenase [ubiquinone] 1 beta subcomplex subunit 11, mitochondrial</fullName>
    </recommendedName>
    <alternativeName>
        <fullName evidence="15">Complex I-ESSS</fullName>
    </alternativeName>
    <alternativeName>
        <fullName evidence="14">NADH-ubiquinone oxidoreductase ESSS subunit</fullName>
    </alternativeName>
</protein>
<keyword evidence="7 18" id="KW-0812">Transmembrane</keyword>
<name>A0A165DBC7_9BASI</name>
<gene>
    <name evidence="19" type="ORF">CALCODRAFT_423255</name>
</gene>
<evidence type="ECO:0000256" key="2">
    <source>
        <dbReference type="ARBA" id="ARBA00004434"/>
    </source>
</evidence>
<feature type="region of interest" description="Disordered" evidence="17">
    <location>
        <begin position="1"/>
        <end position="29"/>
    </location>
</feature>
<evidence type="ECO:0000256" key="11">
    <source>
        <dbReference type="ARBA" id="ARBA00022989"/>
    </source>
</evidence>
<evidence type="ECO:0000256" key="15">
    <source>
        <dbReference type="ARBA" id="ARBA00031387"/>
    </source>
</evidence>
<comment type="subcellular location">
    <subcellularLocation>
        <location evidence="2">Mitochondrion inner membrane</location>
        <topology evidence="2">Single-pass membrane protein</topology>
    </subcellularLocation>
</comment>
<evidence type="ECO:0000256" key="10">
    <source>
        <dbReference type="ARBA" id="ARBA00022982"/>
    </source>
</evidence>
<organism evidence="19 20">
    <name type="scientific">Calocera cornea HHB12733</name>
    <dbReference type="NCBI Taxonomy" id="1353952"/>
    <lineage>
        <taxon>Eukaryota</taxon>
        <taxon>Fungi</taxon>
        <taxon>Dikarya</taxon>
        <taxon>Basidiomycota</taxon>
        <taxon>Agaricomycotina</taxon>
        <taxon>Dacrymycetes</taxon>
        <taxon>Dacrymycetales</taxon>
        <taxon>Dacrymycetaceae</taxon>
        <taxon>Calocera</taxon>
    </lineage>
</organism>
<evidence type="ECO:0000256" key="3">
    <source>
        <dbReference type="ARBA" id="ARBA00008915"/>
    </source>
</evidence>
<reference evidence="19 20" key="1">
    <citation type="journal article" date="2016" name="Mol. Biol. Evol.">
        <title>Comparative Genomics of Early-Diverging Mushroom-Forming Fungi Provides Insights into the Origins of Lignocellulose Decay Capabilities.</title>
        <authorList>
            <person name="Nagy L.G."/>
            <person name="Riley R."/>
            <person name="Tritt A."/>
            <person name="Adam C."/>
            <person name="Daum C."/>
            <person name="Floudas D."/>
            <person name="Sun H."/>
            <person name="Yadav J.S."/>
            <person name="Pangilinan J."/>
            <person name="Larsson K.H."/>
            <person name="Matsuura K."/>
            <person name="Barry K."/>
            <person name="Labutti K."/>
            <person name="Kuo R."/>
            <person name="Ohm R.A."/>
            <person name="Bhattacharya S.S."/>
            <person name="Shirouzu T."/>
            <person name="Yoshinaga Y."/>
            <person name="Martin F.M."/>
            <person name="Grigoriev I.V."/>
            <person name="Hibbett D.S."/>
        </authorList>
    </citation>
    <scope>NUCLEOTIDE SEQUENCE [LARGE SCALE GENOMIC DNA]</scope>
    <source>
        <strain evidence="19 20">HHB12733</strain>
    </source>
</reference>
<keyword evidence="10" id="KW-0249">Electron transport</keyword>
<evidence type="ECO:0000256" key="5">
    <source>
        <dbReference type="ARBA" id="ARBA00022448"/>
    </source>
</evidence>
<dbReference type="Proteomes" id="UP000076842">
    <property type="component" value="Unassembled WGS sequence"/>
</dbReference>
<sequence>RQSSHGGPHYNEPSGWLFGEKPPPPGQKRKWEDWELPWYIGMYGSLLLAGVALAYKPDTSIQSWAMKEARERMEARGEVYKYVPS</sequence>